<evidence type="ECO:0000256" key="1">
    <source>
        <dbReference type="SAM" id="Coils"/>
    </source>
</evidence>
<dbReference type="OrthoDB" id="6136670at2759"/>
<dbReference type="AlphaFoldDB" id="A0A1R2BSI5"/>
<gene>
    <name evidence="3" type="ORF">SteCoe_20120</name>
</gene>
<dbReference type="Proteomes" id="UP000187209">
    <property type="component" value="Unassembled WGS sequence"/>
</dbReference>
<comment type="caution">
    <text evidence="3">The sequence shown here is derived from an EMBL/GenBank/DDBJ whole genome shotgun (WGS) entry which is preliminary data.</text>
</comment>
<dbReference type="EMBL" id="MPUH01000454">
    <property type="protein sequence ID" value="OMJ79773.1"/>
    <property type="molecule type" value="Genomic_DNA"/>
</dbReference>
<feature type="compositionally biased region" description="Basic residues" evidence="2">
    <location>
        <begin position="333"/>
        <end position="347"/>
    </location>
</feature>
<name>A0A1R2BSI5_9CILI</name>
<evidence type="ECO:0000313" key="4">
    <source>
        <dbReference type="Proteomes" id="UP000187209"/>
    </source>
</evidence>
<protein>
    <recommendedName>
        <fullName evidence="5">Dynein heavy chain coiled coil stalk domain-containing protein</fullName>
    </recommendedName>
</protein>
<proteinExistence type="predicted"/>
<keyword evidence="1" id="KW-0175">Coiled coil</keyword>
<evidence type="ECO:0000313" key="3">
    <source>
        <dbReference type="EMBL" id="OMJ79773.1"/>
    </source>
</evidence>
<keyword evidence="4" id="KW-1185">Reference proteome</keyword>
<accession>A0A1R2BSI5</accession>
<feature type="coiled-coil region" evidence="1">
    <location>
        <begin position="217"/>
        <end position="262"/>
    </location>
</feature>
<evidence type="ECO:0008006" key="5">
    <source>
        <dbReference type="Google" id="ProtNLM"/>
    </source>
</evidence>
<feature type="coiled-coil region" evidence="1">
    <location>
        <begin position="36"/>
        <end position="84"/>
    </location>
</feature>
<dbReference type="Gene3D" id="1.20.920.20">
    <property type="match status" value="1"/>
</dbReference>
<evidence type="ECO:0000256" key="2">
    <source>
        <dbReference type="SAM" id="MobiDB-lite"/>
    </source>
</evidence>
<feature type="region of interest" description="Disordered" evidence="2">
    <location>
        <begin position="317"/>
        <end position="347"/>
    </location>
</feature>
<reference evidence="3 4" key="1">
    <citation type="submission" date="2016-11" db="EMBL/GenBank/DDBJ databases">
        <title>The macronuclear genome of Stentor coeruleus: a giant cell with tiny introns.</title>
        <authorList>
            <person name="Slabodnick M."/>
            <person name="Ruby J.G."/>
            <person name="Reiff S.B."/>
            <person name="Swart E.C."/>
            <person name="Gosai S."/>
            <person name="Prabakaran S."/>
            <person name="Witkowska E."/>
            <person name="Larue G.E."/>
            <person name="Fisher S."/>
            <person name="Freeman R.M."/>
            <person name="Gunawardena J."/>
            <person name="Chu W."/>
            <person name="Stover N.A."/>
            <person name="Gregory B.D."/>
            <person name="Nowacki M."/>
            <person name="Derisi J."/>
            <person name="Roy S.W."/>
            <person name="Marshall W.F."/>
            <person name="Sood P."/>
        </authorList>
    </citation>
    <scope>NUCLEOTIDE SEQUENCE [LARGE SCALE GENOMIC DNA]</scope>
    <source>
        <strain evidence="3">WM001</strain>
    </source>
</reference>
<sequence length="347" mass="40123">MTEVKRLQNEQQFLISECKRHIESNKLSLWGYKAELASLTSQNKKTKQSLEEHEKQYFFLTREISLYKREMRNMEEQITKHNFEALIDTSNPYNVIQDIGIAICILIGTMTPSWNSFRKLLKDINSFIEALKTFNPNYITSEQLKYFTSLYKKHNLALMIKDSKLPEEFLSFVNWFLNCYLFAIKDQESRSLSHKIITIQKEAASIYLEIKEITESIADGENKLSKLMTCIEKAEKNINELSMSTEDNIDDIKKNCEKVENTVKKSSLPDSFLGDSQAASILVESLFIQNGAEFKFEEIVEIPESKALISMEDMECAEPKESNPQPTRILPPKIKKSSKKKRCCGFA</sequence>
<organism evidence="3 4">
    <name type="scientific">Stentor coeruleus</name>
    <dbReference type="NCBI Taxonomy" id="5963"/>
    <lineage>
        <taxon>Eukaryota</taxon>
        <taxon>Sar</taxon>
        <taxon>Alveolata</taxon>
        <taxon>Ciliophora</taxon>
        <taxon>Postciliodesmatophora</taxon>
        <taxon>Heterotrichea</taxon>
        <taxon>Heterotrichida</taxon>
        <taxon>Stentoridae</taxon>
        <taxon>Stentor</taxon>
    </lineage>
</organism>